<evidence type="ECO:0000313" key="2">
    <source>
        <dbReference type="EMBL" id="KZL73467.1"/>
    </source>
</evidence>
<dbReference type="OrthoDB" id="5206390at2759"/>
<name>A0A161YKC4_9PEZI</name>
<keyword evidence="3" id="KW-1185">Reference proteome</keyword>
<reference evidence="2 3" key="1">
    <citation type="submission" date="2015-06" db="EMBL/GenBank/DDBJ databases">
        <title>Survival trade-offs in plant roots during colonization by closely related pathogenic and mutualistic fungi.</title>
        <authorList>
            <person name="Hacquard S."/>
            <person name="Kracher B."/>
            <person name="Hiruma K."/>
            <person name="Weinman A."/>
            <person name="Muench P."/>
            <person name="Garrido Oter R."/>
            <person name="Ver Loren van Themaat E."/>
            <person name="Dallerey J.-F."/>
            <person name="Damm U."/>
            <person name="Henrissat B."/>
            <person name="Lespinet O."/>
            <person name="Thon M."/>
            <person name="Kemen E."/>
            <person name="McHardy A.C."/>
            <person name="Schulze-Lefert P."/>
            <person name="O'Connell R.J."/>
        </authorList>
    </citation>
    <scope>NUCLEOTIDE SEQUENCE [LARGE SCALE GENOMIC DNA]</scope>
    <source>
        <strain evidence="2 3">0861</strain>
    </source>
</reference>
<gene>
    <name evidence="2" type="ORF">CT0861_07548</name>
</gene>
<dbReference type="EMBL" id="LFIV01000044">
    <property type="protein sequence ID" value="KZL73467.1"/>
    <property type="molecule type" value="Genomic_DNA"/>
</dbReference>
<sequence>MQSSRFQSITSRFSPSTLRTTFRRSSSASSRASSDRSSYATTSSSPVSTINSIVFRQPSMLDLEEERKSFGSELSILEPRPVIYFGSVEERIGSL</sequence>
<accession>A0A161YKC4</accession>
<dbReference type="Proteomes" id="UP000076552">
    <property type="component" value="Unassembled WGS sequence"/>
</dbReference>
<evidence type="ECO:0000313" key="3">
    <source>
        <dbReference type="Proteomes" id="UP000076552"/>
    </source>
</evidence>
<evidence type="ECO:0000256" key="1">
    <source>
        <dbReference type="SAM" id="MobiDB-lite"/>
    </source>
</evidence>
<organism evidence="2 3">
    <name type="scientific">Colletotrichum tofieldiae</name>
    <dbReference type="NCBI Taxonomy" id="708197"/>
    <lineage>
        <taxon>Eukaryota</taxon>
        <taxon>Fungi</taxon>
        <taxon>Dikarya</taxon>
        <taxon>Ascomycota</taxon>
        <taxon>Pezizomycotina</taxon>
        <taxon>Sordariomycetes</taxon>
        <taxon>Hypocreomycetidae</taxon>
        <taxon>Glomerellales</taxon>
        <taxon>Glomerellaceae</taxon>
        <taxon>Colletotrichum</taxon>
        <taxon>Colletotrichum spaethianum species complex</taxon>
    </lineage>
</organism>
<dbReference type="AlphaFoldDB" id="A0A161YKC4"/>
<feature type="region of interest" description="Disordered" evidence="1">
    <location>
        <begin position="1"/>
        <end position="46"/>
    </location>
</feature>
<feature type="compositionally biased region" description="Low complexity" evidence="1">
    <location>
        <begin position="10"/>
        <end position="46"/>
    </location>
</feature>
<comment type="caution">
    <text evidence="2">The sequence shown here is derived from an EMBL/GenBank/DDBJ whole genome shotgun (WGS) entry which is preliminary data.</text>
</comment>
<proteinExistence type="predicted"/>
<protein>
    <submittedName>
        <fullName evidence="2">Calcium channel subunit Cch1</fullName>
    </submittedName>
</protein>